<evidence type="ECO:0000313" key="2">
    <source>
        <dbReference type="Proteomes" id="UP000182658"/>
    </source>
</evidence>
<protein>
    <submittedName>
        <fullName evidence="1">Uncharacterized protein</fullName>
    </submittedName>
</protein>
<reference evidence="1 2" key="1">
    <citation type="submission" date="2016-10" db="EMBL/GenBank/DDBJ databases">
        <title>Draft genome sequence of Coniochaeta ligniaria NRRL30616, a lignocellulolytic fungus for bioabatement of inhibitors in plant biomass hydrolysates.</title>
        <authorList>
            <consortium name="DOE Joint Genome Institute"/>
            <person name="Jimenez D.J."/>
            <person name="Hector R.E."/>
            <person name="Riley R."/>
            <person name="Sun H."/>
            <person name="Grigoriev I.V."/>
            <person name="Van Elsas J.D."/>
            <person name="Nichols N.N."/>
        </authorList>
    </citation>
    <scope>NUCLEOTIDE SEQUENCE [LARGE SCALE GENOMIC DNA]</scope>
    <source>
        <strain evidence="1 2">NRRL 30616</strain>
    </source>
</reference>
<dbReference type="AlphaFoldDB" id="A0A1J7IC73"/>
<gene>
    <name evidence="1" type="ORF">CONLIGDRAFT_78930</name>
</gene>
<name>A0A1J7IC73_9PEZI</name>
<proteinExistence type="predicted"/>
<accession>A0A1J7IC73</accession>
<keyword evidence="2" id="KW-1185">Reference proteome</keyword>
<dbReference type="InParanoid" id="A0A1J7IC73"/>
<organism evidence="1 2">
    <name type="scientific">Coniochaeta ligniaria NRRL 30616</name>
    <dbReference type="NCBI Taxonomy" id="1408157"/>
    <lineage>
        <taxon>Eukaryota</taxon>
        <taxon>Fungi</taxon>
        <taxon>Dikarya</taxon>
        <taxon>Ascomycota</taxon>
        <taxon>Pezizomycotina</taxon>
        <taxon>Sordariomycetes</taxon>
        <taxon>Sordariomycetidae</taxon>
        <taxon>Coniochaetales</taxon>
        <taxon>Coniochaetaceae</taxon>
        <taxon>Coniochaeta</taxon>
    </lineage>
</organism>
<evidence type="ECO:0000313" key="1">
    <source>
        <dbReference type="EMBL" id="OIW25029.1"/>
    </source>
</evidence>
<dbReference type="Proteomes" id="UP000182658">
    <property type="component" value="Unassembled WGS sequence"/>
</dbReference>
<dbReference type="EMBL" id="KV875102">
    <property type="protein sequence ID" value="OIW25029.1"/>
    <property type="molecule type" value="Genomic_DNA"/>
</dbReference>
<sequence>MLLVCLEQVRWRLYLQRSSCRLLSMVTMGTSVHVSNENSRTARLMSRSSTFLSLRHLFRQAAFGIRLIGNLRKLSLFPGDTLFISSLSFDNDKPATTLHTALLGQQLRNSKHQCCALRRG</sequence>